<feature type="domain" description="PPC" evidence="1">
    <location>
        <begin position="1"/>
        <end position="129"/>
    </location>
</feature>
<dbReference type="PROSITE" id="PS51742">
    <property type="entry name" value="PPC"/>
    <property type="match status" value="1"/>
</dbReference>
<dbReference type="EMBL" id="FNZM01000004">
    <property type="protein sequence ID" value="SEJ39738.1"/>
    <property type="molecule type" value="Genomic_DNA"/>
</dbReference>
<evidence type="ECO:0000313" key="3">
    <source>
        <dbReference type="Proteomes" id="UP000183529"/>
    </source>
</evidence>
<organism evidence="2 3">
    <name type="scientific">Paraburkholderia tropica</name>
    <dbReference type="NCBI Taxonomy" id="92647"/>
    <lineage>
        <taxon>Bacteria</taxon>
        <taxon>Pseudomonadati</taxon>
        <taxon>Pseudomonadota</taxon>
        <taxon>Betaproteobacteria</taxon>
        <taxon>Burkholderiales</taxon>
        <taxon>Burkholderiaceae</taxon>
        <taxon>Paraburkholderia</taxon>
    </lineage>
</organism>
<gene>
    <name evidence="2" type="ORF">SAMN05216550_104302</name>
</gene>
<dbReference type="CDD" id="cd11378">
    <property type="entry name" value="DUF296"/>
    <property type="match status" value="1"/>
</dbReference>
<dbReference type="AlphaFoldDB" id="A0AAQ1JTA7"/>
<dbReference type="SUPFAM" id="SSF117856">
    <property type="entry name" value="AF0104/ALDC/Ptd012-like"/>
    <property type="match status" value="1"/>
</dbReference>
<dbReference type="Proteomes" id="UP000183529">
    <property type="component" value="Unassembled WGS sequence"/>
</dbReference>
<evidence type="ECO:0000259" key="1">
    <source>
        <dbReference type="PROSITE" id="PS51742"/>
    </source>
</evidence>
<accession>A0AAQ1JTA7</accession>
<dbReference type="PANTHER" id="PTHR34988:SF1">
    <property type="entry name" value="DNA-BINDING PROTEIN"/>
    <property type="match status" value="1"/>
</dbReference>
<dbReference type="RefSeq" id="WP_074982538.1">
    <property type="nucleotide sequence ID" value="NZ_CADFGN010000007.1"/>
</dbReference>
<dbReference type="Pfam" id="PF03479">
    <property type="entry name" value="PCC"/>
    <property type="match status" value="1"/>
</dbReference>
<sequence>MQALPLRLSPGDDLRETLAAALARHGVQAAFVVQGIGSLSAVELRYAGVDTPASLRGDFEILTLAGSLSRDGAHLHASVSDAHGRVSGGHVAHGCIVRTTAEVLLMLLPDYAFTREHDAQTGFMELVVRKA</sequence>
<proteinExistence type="predicted"/>
<dbReference type="InterPro" id="IPR005175">
    <property type="entry name" value="PPC_dom"/>
</dbReference>
<comment type="caution">
    <text evidence="2">The sequence shown here is derived from an EMBL/GenBank/DDBJ whole genome shotgun (WGS) entry which is preliminary data.</text>
</comment>
<dbReference type="PANTHER" id="PTHR34988">
    <property type="entry name" value="PROTEIN, PUTATIVE-RELATED"/>
    <property type="match status" value="1"/>
</dbReference>
<reference evidence="2 3" key="1">
    <citation type="submission" date="2016-10" db="EMBL/GenBank/DDBJ databases">
        <authorList>
            <person name="Varghese N."/>
            <person name="Submissions S."/>
        </authorList>
    </citation>
    <scope>NUCLEOTIDE SEQUENCE [LARGE SCALE GENOMIC DNA]</scope>
    <source>
        <strain evidence="2 3">LMG 22274</strain>
    </source>
</reference>
<evidence type="ECO:0000313" key="2">
    <source>
        <dbReference type="EMBL" id="SEJ39738.1"/>
    </source>
</evidence>
<dbReference type="Gene3D" id="3.30.1330.80">
    <property type="entry name" value="Hypothetical protein, similar to alpha- acetolactate decarboxylase, domain 2"/>
    <property type="match status" value="1"/>
</dbReference>
<protein>
    <recommendedName>
        <fullName evidence="1">PPC domain-containing protein</fullName>
    </recommendedName>
</protein>
<name>A0AAQ1JTA7_9BURK</name>